<accession>A0AAW1ID46</accession>
<evidence type="ECO:0000313" key="11">
    <source>
        <dbReference type="EMBL" id="KAK9687263.1"/>
    </source>
</evidence>
<dbReference type="InterPro" id="IPR033132">
    <property type="entry name" value="GH_1_N_CS"/>
</dbReference>
<dbReference type="PANTHER" id="PTHR10353">
    <property type="entry name" value="GLYCOSYL HYDROLASE"/>
    <property type="match status" value="1"/>
</dbReference>
<keyword evidence="4 9" id="KW-0378">Hydrolase</keyword>
<evidence type="ECO:0000256" key="2">
    <source>
        <dbReference type="ARBA" id="ARBA00011738"/>
    </source>
</evidence>
<evidence type="ECO:0000256" key="6">
    <source>
        <dbReference type="ARBA" id="ARBA00023295"/>
    </source>
</evidence>
<dbReference type="EMBL" id="JASPKY010000654">
    <property type="protein sequence ID" value="KAK9687263.1"/>
    <property type="molecule type" value="Genomic_DNA"/>
</dbReference>
<dbReference type="PANTHER" id="PTHR10353:SF36">
    <property type="entry name" value="LP05116P"/>
    <property type="match status" value="1"/>
</dbReference>
<dbReference type="InterPro" id="IPR001360">
    <property type="entry name" value="Glyco_hydro_1"/>
</dbReference>
<proteinExistence type="inferred from homology"/>
<feature type="chain" id="PRO_5043990809" description="beta-glucosidase" evidence="10">
    <location>
        <begin position="17"/>
        <end position="506"/>
    </location>
</feature>
<dbReference type="FunFam" id="3.20.20.80:FF:000013">
    <property type="entry name" value="lactase-phlorizin hydrolase"/>
    <property type="match status" value="1"/>
</dbReference>
<keyword evidence="12" id="KW-1185">Reference proteome</keyword>
<dbReference type="AlphaFoldDB" id="A0AAW1ID46"/>
<evidence type="ECO:0000256" key="1">
    <source>
        <dbReference type="ARBA" id="ARBA00010838"/>
    </source>
</evidence>
<dbReference type="PROSITE" id="PS00653">
    <property type="entry name" value="GLYCOSYL_HYDROL_F1_2"/>
    <property type="match status" value="1"/>
</dbReference>
<name>A0AAW1ID46_POPJA</name>
<evidence type="ECO:0000256" key="7">
    <source>
        <dbReference type="PROSITE-ProRule" id="PRU10055"/>
    </source>
</evidence>
<keyword evidence="5" id="KW-0325">Glycoprotein</keyword>
<reference evidence="11 12" key="1">
    <citation type="journal article" date="2024" name="BMC Genomics">
        <title>De novo assembly and annotation of Popillia japonica's genome with initial clues to its potential as an invasive pest.</title>
        <authorList>
            <person name="Cucini C."/>
            <person name="Boschi S."/>
            <person name="Funari R."/>
            <person name="Cardaioli E."/>
            <person name="Iannotti N."/>
            <person name="Marturano G."/>
            <person name="Paoli F."/>
            <person name="Bruttini M."/>
            <person name="Carapelli A."/>
            <person name="Frati F."/>
            <person name="Nardi F."/>
        </authorList>
    </citation>
    <scope>NUCLEOTIDE SEQUENCE [LARGE SCALE GENOMIC DNA]</scope>
    <source>
        <strain evidence="11">DMR45628</strain>
    </source>
</reference>
<dbReference type="SUPFAM" id="SSF51445">
    <property type="entry name" value="(Trans)glycosidases"/>
    <property type="match status" value="1"/>
</dbReference>
<feature type="active site" description="Nucleophile" evidence="7">
    <location>
        <position position="394"/>
    </location>
</feature>
<keyword evidence="6 9" id="KW-0326">Glycosidase</keyword>
<dbReference type="PROSITE" id="PS00572">
    <property type="entry name" value="GLYCOSYL_HYDROL_F1_1"/>
    <property type="match status" value="1"/>
</dbReference>
<comment type="similarity">
    <text evidence="1 8">Belongs to the glycosyl hydrolase 1 family.</text>
</comment>
<dbReference type="Gene3D" id="3.20.20.80">
    <property type="entry name" value="Glycosidases"/>
    <property type="match status" value="1"/>
</dbReference>
<dbReference type="InterPro" id="IPR017853">
    <property type="entry name" value="GH"/>
</dbReference>
<evidence type="ECO:0000256" key="9">
    <source>
        <dbReference type="RuleBase" id="RU004468"/>
    </source>
</evidence>
<dbReference type="GO" id="GO:0005975">
    <property type="term" value="P:carbohydrate metabolic process"/>
    <property type="evidence" value="ECO:0007669"/>
    <property type="project" value="InterPro"/>
</dbReference>
<comment type="subunit">
    <text evidence="2">Homodimer.</text>
</comment>
<dbReference type="PRINTS" id="PR00131">
    <property type="entry name" value="GLHYDRLASE1"/>
</dbReference>
<dbReference type="GO" id="GO:0008422">
    <property type="term" value="F:beta-glucosidase activity"/>
    <property type="evidence" value="ECO:0007669"/>
    <property type="project" value="TreeGrafter"/>
</dbReference>
<keyword evidence="10" id="KW-0732">Signal</keyword>
<evidence type="ECO:0000256" key="10">
    <source>
        <dbReference type="SAM" id="SignalP"/>
    </source>
</evidence>
<feature type="signal peptide" evidence="10">
    <location>
        <begin position="1"/>
        <end position="16"/>
    </location>
</feature>
<evidence type="ECO:0000313" key="12">
    <source>
        <dbReference type="Proteomes" id="UP001458880"/>
    </source>
</evidence>
<evidence type="ECO:0000256" key="4">
    <source>
        <dbReference type="ARBA" id="ARBA00022801"/>
    </source>
</evidence>
<organism evidence="11 12">
    <name type="scientific">Popillia japonica</name>
    <name type="common">Japanese beetle</name>
    <dbReference type="NCBI Taxonomy" id="7064"/>
    <lineage>
        <taxon>Eukaryota</taxon>
        <taxon>Metazoa</taxon>
        <taxon>Ecdysozoa</taxon>
        <taxon>Arthropoda</taxon>
        <taxon>Hexapoda</taxon>
        <taxon>Insecta</taxon>
        <taxon>Pterygota</taxon>
        <taxon>Neoptera</taxon>
        <taxon>Endopterygota</taxon>
        <taxon>Coleoptera</taxon>
        <taxon>Polyphaga</taxon>
        <taxon>Scarabaeiformia</taxon>
        <taxon>Scarabaeidae</taxon>
        <taxon>Rutelinae</taxon>
        <taxon>Popillia</taxon>
    </lineage>
</organism>
<dbReference type="Proteomes" id="UP001458880">
    <property type="component" value="Unassembled WGS sequence"/>
</dbReference>
<evidence type="ECO:0000256" key="5">
    <source>
        <dbReference type="ARBA" id="ARBA00023180"/>
    </source>
</evidence>
<evidence type="ECO:0000256" key="3">
    <source>
        <dbReference type="ARBA" id="ARBA00012744"/>
    </source>
</evidence>
<dbReference type="EC" id="3.2.1.21" evidence="3"/>
<evidence type="ECO:0000256" key="8">
    <source>
        <dbReference type="RuleBase" id="RU003690"/>
    </source>
</evidence>
<dbReference type="InterPro" id="IPR018120">
    <property type="entry name" value="Glyco_hydro_1_AS"/>
</dbReference>
<gene>
    <name evidence="11" type="ORF">QE152_g36575</name>
</gene>
<protein>
    <recommendedName>
        <fullName evidence="3">beta-glucosidase</fullName>
        <ecNumber evidence="3">3.2.1.21</ecNumber>
    </recommendedName>
</protein>
<sequence length="506" mass="58230">MIGLTVLVLLIPSTYCKEYVFPDNFKFGVATAAYQVEGAWNTSGKGENIWDYMTHTNPSSILDRSNGDIACDTYNKIKADVQLLKNLGVDFYRFSISWSRILPSGKTDYINPDGIRYYNELIDELLANDIKPLVTMHHFDQPQPLEQEGGFLNLKLADYFEDYADVLYKNFGDRVKDWTTFNEPTLVCFLGYSGEFLAPMITRKDGGYLCGRTLLIGHAKAYHLYNKRYKNDQGGRVGIVHDIFWFEPRTNKIGDIKAAEAAKEFNFGWFAKPIFTQEGDYPQIMKESIARSSKLEGLSKSRLPQLTQEEIELIKGSADFLGVNHYTTFYCSPIEDDTIERGLFYLPDMDANCIVDDKAESSATPWLKVIPSGFRKSLNWIKEQYNNPEVIILENGFSDAGNLLNDCPRVNYYNRYLTEMLKAIYEDDCNVSGYAAWSFMDNFEWRSGYTQKFGLYSVDFNDPSRPRTPKMSAFVFKNIIRERKINWSYTPDGFTKCEWPKSKDEL</sequence>
<comment type="caution">
    <text evidence="11">The sequence shown here is derived from an EMBL/GenBank/DDBJ whole genome shotgun (WGS) entry which is preliminary data.</text>
</comment>
<dbReference type="Pfam" id="PF00232">
    <property type="entry name" value="Glyco_hydro_1"/>
    <property type="match status" value="1"/>
</dbReference>